<gene>
    <name evidence="2" type="ORF">H9725_08455</name>
</gene>
<dbReference type="InterPro" id="IPR018770">
    <property type="entry name" value="ChloroindolylP_hydrolase"/>
</dbReference>
<dbReference type="EMBL" id="DXBJ01000062">
    <property type="protein sequence ID" value="HIZ58591.1"/>
    <property type="molecule type" value="Genomic_DNA"/>
</dbReference>
<name>A0A9D2FHQ9_9FIRM</name>
<feature type="transmembrane region" description="Helical" evidence="1">
    <location>
        <begin position="9"/>
        <end position="26"/>
    </location>
</feature>
<dbReference type="Proteomes" id="UP000824065">
    <property type="component" value="Unassembled WGS sequence"/>
</dbReference>
<proteinExistence type="predicted"/>
<keyword evidence="1" id="KW-0472">Membrane</keyword>
<feature type="transmembrane region" description="Helical" evidence="1">
    <location>
        <begin position="32"/>
        <end position="49"/>
    </location>
</feature>
<evidence type="ECO:0000313" key="3">
    <source>
        <dbReference type="Proteomes" id="UP000824065"/>
    </source>
</evidence>
<keyword evidence="1" id="KW-0812">Transmembrane</keyword>
<protein>
    <submittedName>
        <fullName evidence="2">5-bromo-4-chloroindolyl phosphate hydrolysis family protein</fullName>
    </submittedName>
</protein>
<evidence type="ECO:0000256" key="1">
    <source>
        <dbReference type="SAM" id="Phobius"/>
    </source>
</evidence>
<dbReference type="AlphaFoldDB" id="A0A9D2FHQ9"/>
<comment type="caution">
    <text evidence="2">The sequence shown here is derived from an EMBL/GenBank/DDBJ whole genome shotgun (WGS) entry which is preliminary data.</text>
</comment>
<reference evidence="2" key="1">
    <citation type="journal article" date="2021" name="PeerJ">
        <title>Extensive microbial diversity within the chicken gut microbiome revealed by metagenomics and culture.</title>
        <authorList>
            <person name="Gilroy R."/>
            <person name="Ravi A."/>
            <person name="Getino M."/>
            <person name="Pursley I."/>
            <person name="Horton D.L."/>
            <person name="Alikhan N.F."/>
            <person name="Baker D."/>
            <person name="Gharbi K."/>
            <person name="Hall N."/>
            <person name="Watson M."/>
            <person name="Adriaenssens E.M."/>
            <person name="Foster-Nyarko E."/>
            <person name="Jarju S."/>
            <person name="Secka A."/>
            <person name="Antonio M."/>
            <person name="Oren A."/>
            <person name="Chaudhuri R.R."/>
            <person name="La Ragione R."/>
            <person name="Hildebrand F."/>
            <person name="Pallen M.J."/>
        </authorList>
    </citation>
    <scope>NUCLEOTIDE SEQUENCE</scope>
    <source>
        <strain evidence="2">ChiBcec16-3735</strain>
    </source>
</reference>
<dbReference type="Pfam" id="PF10112">
    <property type="entry name" value="Halogen_Hydrol"/>
    <property type="match status" value="1"/>
</dbReference>
<evidence type="ECO:0000313" key="2">
    <source>
        <dbReference type="EMBL" id="HIZ58591.1"/>
    </source>
</evidence>
<sequence length="204" mass="22790">MKKRQKRQLFWSLAGAAGVFGVLALALRWNYFFSAALAVGVYFGLWLLLTPRPDLLTLYVAGHPDAAQLQEMMEEAALDLVHVKTTTGKIDDSQTRQDAAALAQTGDRIFDYLKDHPEQIPSAHRFLTYYLDTVGRVLDQYVAHQDAALSTAEVEAFQQKVRQTLPGLRVGFENQLARLMASGRFDAEADLQVMESLLKMEGLS</sequence>
<organism evidence="2 3">
    <name type="scientific">Candidatus Faecalibacterium gallistercoris</name>
    <dbReference type="NCBI Taxonomy" id="2838579"/>
    <lineage>
        <taxon>Bacteria</taxon>
        <taxon>Bacillati</taxon>
        <taxon>Bacillota</taxon>
        <taxon>Clostridia</taxon>
        <taxon>Eubacteriales</taxon>
        <taxon>Oscillospiraceae</taxon>
        <taxon>Faecalibacterium</taxon>
    </lineage>
</organism>
<keyword evidence="1" id="KW-1133">Transmembrane helix</keyword>
<reference evidence="2" key="2">
    <citation type="submission" date="2021-04" db="EMBL/GenBank/DDBJ databases">
        <authorList>
            <person name="Gilroy R."/>
        </authorList>
    </citation>
    <scope>NUCLEOTIDE SEQUENCE</scope>
    <source>
        <strain evidence="2">ChiBcec16-3735</strain>
    </source>
</reference>
<accession>A0A9D2FHQ9</accession>